<keyword evidence="10 13" id="KW-0675">Receptor</keyword>
<feature type="transmembrane region" description="Helical" evidence="13">
    <location>
        <begin position="36"/>
        <end position="63"/>
    </location>
</feature>
<evidence type="ECO:0000256" key="8">
    <source>
        <dbReference type="ARBA" id="ARBA00023040"/>
    </source>
</evidence>
<dbReference type="EMBL" id="CALSGD010001621">
    <property type="protein sequence ID" value="CAH7414558.1"/>
    <property type="molecule type" value="Genomic_DNA"/>
</dbReference>
<dbReference type="GO" id="GO:0016503">
    <property type="term" value="F:pheromone receptor activity"/>
    <property type="evidence" value="ECO:0007669"/>
    <property type="project" value="InterPro"/>
</dbReference>
<feature type="transmembrane region" description="Helical" evidence="13">
    <location>
        <begin position="75"/>
        <end position="94"/>
    </location>
</feature>
<evidence type="ECO:0000256" key="5">
    <source>
        <dbReference type="ARBA" id="ARBA00022507"/>
    </source>
</evidence>
<keyword evidence="5 13" id="KW-0589">Pheromone response</keyword>
<feature type="transmembrane region" description="Helical" evidence="13">
    <location>
        <begin position="261"/>
        <end position="286"/>
    </location>
</feature>
<organism evidence="15 16">
    <name type="scientific">Phodopus roborovskii</name>
    <name type="common">Roborovski's desert hamster</name>
    <name type="synonym">Cricetulus roborovskii</name>
    <dbReference type="NCBI Taxonomy" id="109678"/>
    <lineage>
        <taxon>Eukaryota</taxon>
        <taxon>Metazoa</taxon>
        <taxon>Chordata</taxon>
        <taxon>Craniata</taxon>
        <taxon>Vertebrata</taxon>
        <taxon>Euteleostomi</taxon>
        <taxon>Mammalia</taxon>
        <taxon>Eutheria</taxon>
        <taxon>Euarchontoglires</taxon>
        <taxon>Glires</taxon>
        <taxon>Rodentia</taxon>
        <taxon>Myomorpha</taxon>
        <taxon>Muroidea</taxon>
        <taxon>Cricetidae</taxon>
        <taxon>Cricetinae</taxon>
        <taxon>Phodopus</taxon>
    </lineage>
</organism>
<evidence type="ECO:0000259" key="14">
    <source>
        <dbReference type="PROSITE" id="PS50262"/>
    </source>
</evidence>
<feature type="transmembrane region" description="Helical" evidence="13">
    <location>
        <begin position="123"/>
        <end position="141"/>
    </location>
</feature>
<feature type="transmembrane region" description="Helical" evidence="13">
    <location>
        <begin position="298"/>
        <end position="320"/>
    </location>
</feature>
<dbReference type="InterPro" id="IPR017452">
    <property type="entry name" value="GPCR_Rhodpsn_7TM"/>
</dbReference>
<evidence type="ECO:0000256" key="1">
    <source>
        <dbReference type="ARBA" id="ARBA00003878"/>
    </source>
</evidence>
<evidence type="ECO:0000256" key="3">
    <source>
        <dbReference type="ARBA" id="ARBA00010663"/>
    </source>
</evidence>
<dbReference type="PANTHER" id="PTHR24062">
    <property type="entry name" value="VOMERONASAL TYPE-1 RECEPTOR"/>
    <property type="match status" value="1"/>
</dbReference>
<dbReference type="AlphaFoldDB" id="A0AAV0ABC3"/>
<keyword evidence="4 13" id="KW-1003">Cell membrane</keyword>
<keyword evidence="6 13" id="KW-0812">Transmembrane</keyword>
<evidence type="ECO:0000256" key="7">
    <source>
        <dbReference type="ARBA" id="ARBA00022989"/>
    </source>
</evidence>
<protein>
    <recommendedName>
        <fullName evidence="13">Vomeronasal type-1 receptor</fullName>
    </recommendedName>
</protein>
<dbReference type="Gene3D" id="1.20.1070.10">
    <property type="entry name" value="Rhodopsin 7-helix transmembrane proteins"/>
    <property type="match status" value="1"/>
</dbReference>
<evidence type="ECO:0000256" key="13">
    <source>
        <dbReference type="RuleBase" id="RU364061"/>
    </source>
</evidence>
<evidence type="ECO:0000313" key="16">
    <source>
        <dbReference type="Proteomes" id="UP001152836"/>
    </source>
</evidence>
<dbReference type="Pfam" id="PF03402">
    <property type="entry name" value="V1R"/>
    <property type="match status" value="1"/>
</dbReference>
<feature type="transmembrane region" description="Helical" evidence="13">
    <location>
        <begin position="162"/>
        <end position="182"/>
    </location>
</feature>
<keyword evidence="8 13" id="KW-0297">G-protein coupled receptor</keyword>
<dbReference type="SUPFAM" id="SSF81321">
    <property type="entry name" value="Family A G protein-coupled receptor-like"/>
    <property type="match status" value="1"/>
</dbReference>
<comment type="subcellular location">
    <subcellularLocation>
        <location evidence="2 13">Cell membrane</location>
        <topology evidence="2 13">Multi-pass membrane protein</topology>
    </subcellularLocation>
</comment>
<comment type="similarity">
    <text evidence="3 13">Belongs to the G-protein coupled receptor 1 family.</text>
</comment>
<dbReference type="FunFam" id="1.20.1070.10:FF:000033">
    <property type="entry name" value="Vomeronasal type-1 receptor"/>
    <property type="match status" value="1"/>
</dbReference>
<evidence type="ECO:0000256" key="6">
    <source>
        <dbReference type="ARBA" id="ARBA00022692"/>
    </source>
</evidence>
<keyword evidence="7 13" id="KW-1133">Transmembrane helix</keyword>
<comment type="function">
    <text evidence="1">Putative pheromone receptor.</text>
</comment>
<feature type="domain" description="G-protein coupled receptors family 1 profile" evidence="14">
    <location>
        <begin position="52"/>
        <end position="304"/>
    </location>
</feature>
<dbReference type="GO" id="GO:0005886">
    <property type="term" value="C:plasma membrane"/>
    <property type="evidence" value="ECO:0007669"/>
    <property type="project" value="UniProtKB-SubCell"/>
</dbReference>
<evidence type="ECO:0000313" key="15">
    <source>
        <dbReference type="EMBL" id="CAH7414558.1"/>
    </source>
</evidence>
<evidence type="ECO:0000256" key="12">
    <source>
        <dbReference type="ARBA" id="ARBA00023224"/>
    </source>
</evidence>
<name>A0AAV0ABC3_PHORO</name>
<dbReference type="GO" id="GO:0007606">
    <property type="term" value="P:sensory perception of chemical stimulus"/>
    <property type="evidence" value="ECO:0007669"/>
    <property type="project" value="UniProtKB-ARBA"/>
</dbReference>
<keyword evidence="16" id="KW-1185">Reference proteome</keyword>
<keyword evidence="9 13" id="KW-0472">Membrane</keyword>
<evidence type="ECO:0000256" key="9">
    <source>
        <dbReference type="ARBA" id="ARBA00023136"/>
    </source>
</evidence>
<accession>A0AAV0ABC3</accession>
<comment type="caution">
    <text evidence="15">The sequence shown here is derived from an EMBL/GenBank/DDBJ whole genome shotgun (WGS) entry which is preliminary data.</text>
</comment>
<keyword evidence="11" id="KW-0325">Glycoprotein</keyword>
<dbReference type="InterPro" id="IPR004072">
    <property type="entry name" value="Vmron_rcpt_1"/>
</dbReference>
<proteinExistence type="inferred from homology"/>
<evidence type="ECO:0000256" key="2">
    <source>
        <dbReference type="ARBA" id="ARBA00004651"/>
    </source>
</evidence>
<reference evidence="15" key="1">
    <citation type="submission" date="2022-06" db="EMBL/GenBank/DDBJ databases">
        <authorList>
            <person name="Andreotti S."/>
            <person name="Wyler E."/>
        </authorList>
    </citation>
    <scope>NUCLEOTIDE SEQUENCE</scope>
</reference>
<feature type="transmembrane region" description="Helical" evidence="13">
    <location>
        <begin position="220"/>
        <end position="240"/>
    </location>
</feature>
<dbReference type="PROSITE" id="PS50262">
    <property type="entry name" value="G_PROTEIN_RECEP_F1_2"/>
    <property type="match status" value="1"/>
</dbReference>
<evidence type="ECO:0000256" key="11">
    <source>
        <dbReference type="ARBA" id="ARBA00023180"/>
    </source>
</evidence>
<dbReference type="Proteomes" id="UP001152836">
    <property type="component" value="Unassembled WGS sequence"/>
</dbReference>
<evidence type="ECO:0000256" key="10">
    <source>
        <dbReference type="ARBA" id="ARBA00023170"/>
    </source>
</evidence>
<gene>
    <name evidence="15" type="primary">Vom1r22</name>
    <name evidence="15" type="ORF">PHOROB_LOCUS16801</name>
</gene>
<keyword evidence="12 13" id="KW-0807">Transducer</keyword>
<dbReference type="GO" id="GO:0019236">
    <property type="term" value="P:response to pheromone"/>
    <property type="evidence" value="ECO:0007669"/>
    <property type="project" value="UniProtKB-KW"/>
</dbReference>
<evidence type="ECO:0000256" key="4">
    <source>
        <dbReference type="ARBA" id="ARBA00022475"/>
    </source>
</evidence>
<sequence length="333" mass="37905">MRLILNDTVCVTSGIIFPYRTLMLTAGSNTLASSEVAIGVIFLSQTVVGVLGNSYLLHHYLLFHFRGCRLRSTDWILMHLFVANILSLFCKGVPQTLGAFGWRDFLSDFGCKWLFYLHRVGKGMSIGSISFLSVFQAITISPRESRWVEIKGRAHKYIRSSVYLSWILYMFASALNLVYVRAKYTENNTANLKDLGYCAAVRLDKTSDILYATFLSVPDFLFVGLMVWASISMVLILHRHKQRMQYIHQAKVSSTSSPDTFVFFYTLSCIFVIWVTFFINLSWFLVSVSVLVAGCFPAVSPFLLMSHFSGTSCCFCFLCIRNDNKNNYFKTNK</sequence>